<name>A0A0F9S0T5_9ZZZZ</name>
<proteinExistence type="predicted"/>
<organism evidence="1">
    <name type="scientific">marine sediment metagenome</name>
    <dbReference type="NCBI Taxonomy" id="412755"/>
    <lineage>
        <taxon>unclassified sequences</taxon>
        <taxon>metagenomes</taxon>
        <taxon>ecological metagenomes</taxon>
    </lineage>
</organism>
<reference evidence="1" key="1">
    <citation type="journal article" date="2015" name="Nature">
        <title>Complex archaea that bridge the gap between prokaryotes and eukaryotes.</title>
        <authorList>
            <person name="Spang A."/>
            <person name="Saw J.H."/>
            <person name="Jorgensen S.L."/>
            <person name="Zaremba-Niedzwiedzka K."/>
            <person name="Martijn J."/>
            <person name="Lind A.E."/>
            <person name="van Eijk R."/>
            <person name="Schleper C."/>
            <person name="Guy L."/>
            <person name="Ettema T.J."/>
        </authorList>
    </citation>
    <scope>NUCLEOTIDE SEQUENCE</scope>
</reference>
<dbReference type="AlphaFoldDB" id="A0A0F9S0T5"/>
<dbReference type="EMBL" id="LAZR01000869">
    <property type="protein sequence ID" value="KKN55837.1"/>
    <property type="molecule type" value="Genomic_DNA"/>
</dbReference>
<protein>
    <submittedName>
        <fullName evidence="1">Uncharacterized protein</fullName>
    </submittedName>
</protein>
<accession>A0A0F9S0T5</accession>
<comment type="caution">
    <text evidence="1">The sequence shown here is derived from an EMBL/GenBank/DDBJ whole genome shotgun (WGS) entry which is preliminary data.</text>
</comment>
<sequence>MKLYTQWLLFSGCDVSKWRPNLWPDKDKKQVNLIAVHIWRFLFSVTWYSTNFGFYTRQEYKC</sequence>
<evidence type="ECO:0000313" key="1">
    <source>
        <dbReference type="EMBL" id="KKN55837.1"/>
    </source>
</evidence>
<gene>
    <name evidence="1" type="ORF">LCGC14_0578280</name>
</gene>